<keyword evidence="2" id="KW-1185">Reference proteome</keyword>
<reference evidence="1 2" key="1">
    <citation type="submission" date="2013-04" db="EMBL/GenBank/DDBJ databases">
        <title>The Genome Sequence of Treponema vincentii F0403.</title>
        <authorList>
            <consortium name="The Broad Institute Genomics Platform"/>
            <person name="Earl A."/>
            <person name="Ward D."/>
            <person name="Feldgarden M."/>
            <person name="Gevers D."/>
            <person name="Leonetti C."/>
            <person name="Izard J."/>
            <person name="Walker B."/>
            <person name="Young S."/>
            <person name="Zeng Q."/>
            <person name="Gargeya S."/>
            <person name="Fitzgerald M."/>
            <person name="Haas B."/>
            <person name="Abouelleil A."/>
            <person name="Allen A.W."/>
            <person name="Alvarado L."/>
            <person name="Arachchi H.M."/>
            <person name="Berlin A.M."/>
            <person name="Chapman S.B."/>
            <person name="Gainer-Dewar J."/>
            <person name="Goldberg J."/>
            <person name="Griggs A."/>
            <person name="Gujja S."/>
            <person name="Hansen M."/>
            <person name="Howarth C."/>
            <person name="Imamovic A."/>
            <person name="Ireland A."/>
            <person name="Larimer J."/>
            <person name="McCowan C."/>
            <person name="Murphy C."/>
            <person name="Pearson M."/>
            <person name="Poon T.W."/>
            <person name="Priest M."/>
            <person name="Roberts A."/>
            <person name="Saif S."/>
            <person name="Shea T."/>
            <person name="Sisk P."/>
            <person name="Sykes S."/>
            <person name="Wortman J."/>
            <person name="Nusbaum C."/>
            <person name="Birren B."/>
        </authorList>
    </citation>
    <scope>NUCLEOTIDE SEQUENCE [LARGE SCALE GENOMIC DNA]</scope>
    <source>
        <strain evidence="1 2">F0403</strain>
    </source>
</reference>
<proteinExistence type="predicted"/>
<dbReference type="EMBL" id="ATFC01000011">
    <property type="protein sequence ID" value="EPF46051.1"/>
    <property type="molecule type" value="Genomic_DNA"/>
</dbReference>
<dbReference type="HOGENOM" id="CLU_3223475_0_0_12"/>
<dbReference type="AlphaFoldDB" id="S3L9H0"/>
<gene>
    <name evidence="1" type="ORF">HMPREF1222_02342</name>
</gene>
<evidence type="ECO:0000313" key="1">
    <source>
        <dbReference type="EMBL" id="EPF46051.1"/>
    </source>
</evidence>
<dbReference type="Proteomes" id="UP000014605">
    <property type="component" value="Unassembled WGS sequence"/>
</dbReference>
<accession>S3L9H0</accession>
<comment type="caution">
    <text evidence="1">The sequence shown here is derived from an EMBL/GenBank/DDBJ whole genome shotgun (WGS) entry which is preliminary data.</text>
</comment>
<evidence type="ECO:0000313" key="2">
    <source>
        <dbReference type="Proteomes" id="UP000014605"/>
    </source>
</evidence>
<sequence>MCVLAHSWASSLGVSLNSLLIHITDILVRTEMKWRNGAKAEQRT</sequence>
<organism evidence="1 2">
    <name type="scientific">Treponema vincentii F0403</name>
    <dbReference type="NCBI Taxonomy" id="1125702"/>
    <lineage>
        <taxon>Bacteria</taxon>
        <taxon>Pseudomonadati</taxon>
        <taxon>Spirochaetota</taxon>
        <taxon>Spirochaetia</taxon>
        <taxon>Spirochaetales</taxon>
        <taxon>Treponemataceae</taxon>
        <taxon>Treponema</taxon>
    </lineage>
</organism>
<name>S3L9H0_9SPIR</name>
<protein>
    <submittedName>
        <fullName evidence="1">Uncharacterized protein</fullName>
    </submittedName>
</protein>